<name>A0A226CVR8_FOLCA</name>
<dbReference type="AlphaFoldDB" id="A0A226CVR8"/>
<keyword evidence="1" id="KW-0472">Membrane</keyword>
<sequence length="677" mass="77153">MSVITSYTLLLFSLMRTSCQVWNANSDDVIPSDLLQHVKKCDIVILRDKISSNYFSFLKGTDLPSTVLLMSAFYDIGHGSLVSITEIPYVVNVLNSRPGPNKIVIWVSAYLLSESDNLVYTRCTSRSNTECVPNYMDWIILSTVTHYTHRCKQCHHVYGSAGWEWLRSTKNLYSIVLSKSNVAKTLEKLQLSSNVEFENFFIAILPSKKTSLFQLCIKKGGQGMRTRDNYICKNKDNFMKQYETLESVPSTWVGHYEIQFKKENQNLPPPSANPFDTKLALSIPVYIAVIIVSSSNATFTLTDNYRKTDMYIEKPENIVDHDDELSELVSASGMQFLSCYTEPYMNFNFYLMPFKPELWCSLIFSVILSCLSISLYSWKRRNGFSFSVWLSLISQLFDDFAPLPRFMRNTQFVRLIFIAWGPVAVLLTNCYSGLMISEFNAPNRNKGPQTFEDLICRNAQLLDGVVADGFSRFLKDSDSPMKYINYWSSLGSFSNHGKKIIYPGFTGDDLLLLLLMNPSHGFEPLGFNRSNSEYTTSVVQTLVEKDIVNCNKKSAFVSTLVDVQHEKDYLSKKYPSKNFLSGNTPIFNARQVWTFKGGGRYKGTGSISPVQRNLQALVSSGIYYRLKHETKVRMNLRRVPAENDTQRPSPDQDISYEVYSDTEVVFSSRATSWPALD</sequence>
<feature type="transmembrane region" description="Helical" evidence="1">
    <location>
        <begin position="415"/>
        <end position="436"/>
    </location>
</feature>
<protein>
    <submittedName>
        <fullName evidence="3">Putative glutamate receptor</fullName>
    </submittedName>
</protein>
<feature type="chain" id="PRO_5012443400" evidence="2">
    <location>
        <begin position="20"/>
        <end position="677"/>
    </location>
</feature>
<proteinExistence type="predicted"/>
<feature type="signal peptide" evidence="2">
    <location>
        <begin position="1"/>
        <end position="19"/>
    </location>
</feature>
<evidence type="ECO:0000256" key="2">
    <source>
        <dbReference type="SAM" id="SignalP"/>
    </source>
</evidence>
<evidence type="ECO:0000313" key="4">
    <source>
        <dbReference type="Proteomes" id="UP000198287"/>
    </source>
</evidence>
<keyword evidence="2" id="KW-0732">Signal</keyword>
<evidence type="ECO:0000256" key="1">
    <source>
        <dbReference type="SAM" id="Phobius"/>
    </source>
</evidence>
<reference evidence="3 4" key="1">
    <citation type="submission" date="2015-12" db="EMBL/GenBank/DDBJ databases">
        <title>The genome of Folsomia candida.</title>
        <authorList>
            <person name="Faddeeva A."/>
            <person name="Derks M.F."/>
            <person name="Anvar Y."/>
            <person name="Smit S."/>
            <person name="Van Straalen N."/>
            <person name="Roelofs D."/>
        </authorList>
    </citation>
    <scope>NUCLEOTIDE SEQUENCE [LARGE SCALE GENOMIC DNA]</scope>
    <source>
        <strain evidence="3 4">VU population</strain>
        <tissue evidence="3">Whole body</tissue>
    </source>
</reference>
<comment type="caution">
    <text evidence="3">The sequence shown here is derived from an EMBL/GenBank/DDBJ whole genome shotgun (WGS) entry which is preliminary data.</text>
</comment>
<keyword evidence="4" id="KW-1185">Reference proteome</keyword>
<gene>
    <name evidence="3" type="ORF">Fcan01_28142</name>
</gene>
<accession>A0A226CVR8</accession>
<organism evidence="3 4">
    <name type="scientific">Folsomia candida</name>
    <name type="common">Springtail</name>
    <dbReference type="NCBI Taxonomy" id="158441"/>
    <lineage>
        <taxon>Eukaryota</taxon>
        <taxon>Metazoa</taxon>
        <taxon>Ecdysozoa</taxon>
        <taxon>Arthropoda</taxon>
        <taxon>Hexapoda</taxon>
        <taxon>Collembola</taxon>
        <taxon>Entomobryomorpha</taxon>
        <taxon>Isotomoidea</taxon>
        <taxon>Isotomidae</taxon>
        <taxon>Proisotominae</taxon>
        <taxon>Folsomia</taxon>
    </lineage>
</organism>
<feature type="transmembrane region" description="Helical" evidence="1">
    <location>
        <begin position="358"/>
        <end position="378"/>
    </location>
</feature>
<keyword evidence="3" id="KW-0675">Receptor</keyword>
<evidence type="ECO:0000313" key="3">
    <source>
        <dbReference type="EMBL" id="OXA37083.1"/>
    </source>
</evidence>
<keyword evidence="1" id="KW-0812">Transmembrane</keyword>
<dbReference type="EMBL" id="LNIX01000065">
    <property type="protein sequence ID" value="OXA37083.1"/>
    <property type="molecule type" value="Genomic_DNA"/>
</dbReference>
<keyword evidence="1" id="KW-1133">Transmembrane helix</keyword>
<dbReference type="Proteomes" id="UP000198287">
    <property type="component" value="Unassembled WGS sequence"/>
</dbReference>